<protein>
    <submittedName>
        <fullName evidence="2">Uncharacterized protein</fullName>
    </submittedName>
</protein>
<reference evidence="2 3" key="1">
    <citation type="journal article" date="2024" name="G3 (Bethesda)">
        <title>Genome assembly of Hibiscus sabdariffa L. provides insights into metabolisms of medicinal natural products.</title>
        <authorList>
            <person name="Kim T."/>
        </authorList>
    </citation>
    <scope>NUCLEOTIDE SEQUENCE [LARGE SCALE GENOMIC DNA]</scope>
    <source>
        <strain evidence="2">TK-2024</strain>
        <tissue evidence="2">Old leaves</tissue>
    </source>
</reference>
<keyword evidence="3" id="KW-1185">Reference proteome</keyword>
<organism evidence="2 3">
    <name type="scientific">Hibiscus sabdariffa</name>
    <name type="common">roselle</name>
    <dbReference type="NCBI Taxonomy" id="183260"/>
    <lineage>
        <taxon>Eukaryota</taxon>
        <taxon>Viridiplantae</taxon>
        <taxon>Streptophyta</taxon>
        <taxon>Embryophyta</taxon>
        <taxon>Tracheophyta</taxon>
        <taxon>Spermatophyta</taxon>
        <taxon>Magnoliopsida</taxon>
        <taxon>eudicotyledons</taxon>
        <taxon>Gunneridae</taxon>
        <taxon>Pentapetalae</taxon>
        <taxon>rosids</taxon>
        <taxon>malvids</taxon>
        <taxon>Malvales</taxon>
        <taxon>Malvaceae</taxon>
        <taxon>Malvoideae</taxon>
        <taxon>Hibiscus</taxon>
    </lineage>
</organism>
<keyword evidence="1" id="KW-1133">Transmembrane helix</keyword>
<keyword evidence="1" id="KW-0472">Membrane</keyword>
<dbReference type="EMBL" id="JBBPBN010000057">
    <property type="protein sequence ID" value="KAK8988546.1"/>
    <property type="molecule type" value="Genomic_DNA"/>
</dbReference>
<keyword evidence="1" id="KW-0812">Transmembrane</keyword>
<name>A0ABR2PJS4_9ROSI</name>
<gene>
    <name evidence="2" type="ORF">V6N11_029932</name>
</gene>
<sequence>MFGGVLSPFYFPIVFAVLVLAIGILEAPIASVLASAFNLHSPIRLHKIQICGKTVACEMKLEEGKMKEA</sequence>
<proteinExistence type="predicted"/>
<feature type="transmembrane region" description="Helical" evidence="1">
    <location>
        <begin position="12"/>
        <end position="37"/>
    </location>
</feature>
<accession>A0ABR2PJS4</accession>
<evidence type="ECO:0000313" key="2">
    <source>
        <dbReference type="EMBL" id="KAK8988546.1"/>
    </source>
</evidence>
<evidence type="ECO:0000256" key="1">
    <source>
        <dbReference type="SAM" id="Phobius"/>
    </source>
</evidence>
<comment type="caution">
    <text evidence="2">The sequence shown here is derived from an EMBL/GenBank/DDBJ whole genome shotgun (WGS) entry which is preliminary data.</text>
</comment>
<dbReference type="Proteomes" id="UP001396334">
    <property type="component" value="Unassembled WGS sequence"/>
</dbReference>
<evidence type="ECO:0000313" key="3">
    <source>
        <dbReference type="Proteomes" id="UP001396334"/>
    </source>
</evidence>